<comment type="caution">
    <text evidence="1">The sequence shown here is derived from an EMBL/GenBank/DDBJ whole genome shotgun (WGS) entry which is preliminary data.</text>
</comment>
<organism evidence="1 2">
    <name type="scientific">Ixodes persulcatus</name>
    <name type="common">Taiga tick</name>
    <dbReference type="NCBI Taxonomy" id="34615"/>
    <lineage>
        <taxon>Eukaryota</taxon>
        <taxon>Metazoa</taxon>
        <taxon>Ecdysozoa</taxon>
        <taxon>Arthropoda</taxon>
        <taxon>Chelicerata</taxon>
        <taxon>Arachnida</taxon>
        <taxon>Acari</taxon>
        <taxon>Parasitiformes</taxon>
        <taxon>Ixodida</taxon>
        <taxon>Ixodoidea</taxon>
        <taxon>Ixodidae</taxon>
        <taxon>Ixodinae</taxon>
        <taxon>Ixodes</taxon>
    </lineage>
</organism>
<gene>
    <name evidence="1" type="ORF">HPB47_022416</name>
</gene>
<sequence length="514" mass="55403">MKSALTTDTEEKMQQLKEMVSQLELQKKQLRNGQLSPVHTATKEHQQSTNLSMSDEGKSSKDSSLESLCVIELNSFLERDDDKTWLYDPSEHPWPCADVSEAKDPATTTDKLCDISHWCTTGTRLSDLRQEKFPSDGDVATRAPLDGGARAATPPNPDSEASTESSPYGSSVLHSVSRLPSKGASRRSLPNLSRGLNGLGPRPAPAVTRQQATMGAPRSRIATPAAREAFLPNTPSRCAERVAAMNGVLAGARPLRVAGASPCPEPVVLRGRLRNSAIHPSTSNGQEVRDCHALGTAPGFKDGLPGDSSEVGPATAIQNSGTPEKKVRLLASRTAEYLLLAEVAPVAELAELRETSLPRLPRLSKRTAAVSSIRRSKSDKPGKFIDDGNPIPKLRWLQRGLMADRADGGRRAINQTHVQLANRFAPIAKLKGVAKFSLVKLYASQVGSFSSSAHEKGSSGDVRTPSPDWLIATPLSERRLLATSSASVLPFLRLSEVQVFTSELDFAFQRGQTK</sequence>
<protein>
    <submittedName>
        <fullName evidence="1">Uncharacterized protein</fullName>
    </submittedName>
</protein>
<dbReference type="Proteomes" id="UP000805193">
    <property type="component" value="Unassembled WGS sequence"/>
</dbReference>
<evidence type="ECO:0000313" key="1">
    <source>
        <dbReference type="EMBL" id="KAG0430734.1"/>
    </source>
</evidence>
<name>A0AC60QC26_IXOPE</name>
<accession>A0AC60QC26</accession>
<reference evidence="1 2" key="1">
    <citation type="journal article" date="2020" name="Cell">
        <title>Large-Scale Comparative Analyses of Tick Genomes Elucidate Their Genetic Diversity and Vector Capacities.</title>
        <authorList>
            <consortium name="Tick Genome and Microbiome Consortium (TIGMIC)"/>
            <person name="Jia N."/>
            <person name="Wang J."/>
            <person name="Shi W."/>
            <person name="Du L."/>
            <person name="Sun Y."/>
            <person name="Zhan W."/>
            <person name="Jiang J.F."/>
            <person name="Wang Q."/>
            <person name="Zhang B."/>
            <person name="Ji P."/>
            <person name="Bell-Sakyi L."/>
            <person name="Cui X.M."/>
            <person name="Yuan T.T."/>
            <person name="Jiang B.G."/>
            <person name="Yang W.F."/>
            <person name="Lam T.T."/>
            <person name="Chang Q.C."/>
            <person name="Ding S.J."/>
            <person name="Wang X.J."/>
            <person name="Zhu J.G."/>
            <person name="Ruan X.D."/>
            <person name="Zhao L."/>
            <person name="Wei J.T."/>
            <person name="Ye R.Z."/>
            <person name="Que T.C."/>
            <person name="Du C.H."/>
            <person name="Zhou Y.H."/>
            <person name="Cheng J.X."/>
            <person name="Dai P.F."/>
            <person name="Guo W.B."/>
            <person name="Han X.H."/>
            <person name="Huang E.J."/>
            <person name="Li L.F."/>
            <person name="Wei W."/>
            <person name="Gao Y.C."/>
            <person name="Liu J.Z."/>
            <person name="Shao H.Z."/>
            <person name="Wang X."/>
            <person name="Wang C.C."/>
            <person name="Yang T.C."/>
            <person name="Huo Q.B."/>
            <person name="Li W."/>
            <person name="Chen H.Y."/>
            <person name="Chen S.E."/>
            <person name="Zhou L.G."/>
            <person name="Ni X.B."/>
            <person name="Tian J.H."/>
            <person name="Sheng Y."/>
            <person name="Liu T."/>
            <person name="Pan Y.S."/>
            <person name="Xia L.Y."/>
            <person name="Li J."/>
            <person name="Zhao F."/>
            <person name="Cao W.C."/>
        </authorList>
    </citation>
    <scope>NUCLEOTIDE SEQUENCE [LARGE SCALE GENOMIC DNA]</scope>
    <source>
        <strain evidence="1">Iper-2018</strain>
    </source>
</reference>
<dbReference type="EMBL" id="JABSTQ010009294">
    <property type="protein sequence ID" value="KAG0430734.1"/>
    <property type="molecule type" value="Genomic_DNA"/>
</dbReference>
<keyword evidence="2" id="KW-1185">Reference proteome</keyword>
<evidence type="ECO:0000313" key="2">
    <source>
        <dbReference type="Proteomes" id="UP000805193"/>
    </source>
</evidence>
<proteinExistence type="predicted"/>